<feature type="domain" description="Type II secretion system protein GspG C-terminal" evidence="12">
    <location>
        <begin position="29"/>
        <end position="135"/>
    </location>
</feature>
<keyword evidence="5" id="KW-0488">Methylation</keyword>
<keyword evidence="9 11" id="KW-0472">Membrane</keyword>
<dbReference type="GO" id="GO:0015628">
    <property type="term" value="P:protein secretion by the type II secretion system"/>
    <property type="evidence" value="ECO:0007669"/>
    <property type="project" value="InterPro"/>
</dbReference>
<accession>Q1N4H1</accession>
<dbReference type="EMBL" id="AAQH01000002">
    <property type="protein sequence ID" value="EAT13457.1"/>
    <property type="molecule type" value="Genomic_DNA"/>
</dbReference>
<dbReference type="RefSeq" id="WP_007017841.1">
    <property type="nucleotide sequence ID" value="NZ_CH724114.1"/>
</dbReference>
<dbReference type="SUPFAM" id="SSF54523">
    <property type="entry name" value="Pili subunits"/>
    <property type="match status" value="1"/>
</dbReference>
<sequence>MKKQSGFTLIEIMVVLAILAGLVAMVAPNIIGEAGEARVKTAKAEMANIGQALNMYKLDNFTYPSTSQGLEALVSKPSGSPEPKNYKKDGYMPKLPTDPWGNPYIYIASGGKYEIVSLGADGEEGGEDDAADISSKDI</sequence>
<dbReference type="NCBIfam" id="TIGR02532">
    <property type="entry name" value="IV_pilin_GFxxxE"/>
    <property type="match status" value="1"/>
</dbReference>
<evidence type="ECO:0000313" key="13">
    <source>
        <dbReference type="EMBL" id="EAT13457.1"/>
    </source>
</evidence>
<evidence type="ECO:0000313" key="14">
    <source>
        <dbReference type="Proteomes" id="UP000004263"/>
    </source>
</evidence>
<dbReference type="GO" id="GO:0005886">
    <property type="term" value="C:plasma membrane"/>
    <property type="evidence" value="ECO:0007669"/>
    <property type="project" value="UniProtKB-SubCell"/>
</dbReference>
<dbReference type="STRING" id="207949.RED65_01815"/>
<feature type="transmembrane region" description="Helical" evidence="11">
    <location>
        <begin position="12"/>
        <end position="31"/>
    </location>
</feature>
<evidence type="ECO:0000256" key="11">
    <source>
        <dbReference type="SAM" id="Phobius"/>
    </source>
</evidence>
<dbReference type="Proteomes" id="UP000004263">
    <property type="component" value="Unassembled WGS sequence"/>
</dbReference>
<evidence type="ECO:0000256" key="2">
    <source>
        <dbReference type="ARBA" id="ARBA00009984"/>
    </source>
</evidence>
<comment type="caution">
    <text evidence="13">The sequence shown here is derived from an EMBL/GenBank/DDBJ whole genome shotgun (WGS) entry which is preliminary data.</text>
</comment>
<dbReference type="InterPro" id="IPR000983">
    <property type="entry name" value="Bac_GSPG_pilin"/>
</dbReference>
<evidence type="ECO:0000259" key="12">
    <source>
        <dbReference type="Pfam" id="PF08334"/>
    </source>
</evidence>
<gene>
    <name evidence="13" type="ORF">RED65_01815</name>
</gene>
<evidence type="ECO:0000256" key="3">
    <source>
        <dbReference type="ARBA" id="ARBA00020042"/>
    </source>
</evidence>
<dbReference type="InterPro" id="IPR045584">
    <property type="entry name" value="Pilin-like"/>
</dbReference>
<feature type="compositionally biased region" description="Acidic residues" evidence="10">
    <location>
        <begin position="121"/>
        <end position="131"/>
    </location>
</feature>
<keyword evidence="7 11" id="KW-0812">Transmembrane</keyword>
<evidence type="ECO:0000256" key="9">
    <source>
        <dbReference type="ARBA" id="ARBA00023136"/>
    </source>
</evidence>
<comment type="subcellular location">
    <subcellularLocation>
        <location evidence="1">Cell inner membrane</location>
        <topology evidence="1">Single-pass membrane protein</topology>
    </subcellularLocation>
</comment>
<dbReference type="Pfam" id="PF08334">
    <property type="entry name" value="T2SSG"/>
    <property type="match status" value="1"/>
</dbReference>
<dbReference type="AlphaFoldDB" id="Q1N4H1"/>
<proteinExistence type="inferred from homology"/>
<reference evidence="13 14" key="1">
    <citation type="submission" date="2006-03" db="EMBL/GenBank/DDBJ databases">
        <authorList>
            <person name="Pinhassi J."/>
            <person name="Pedros-Alio C."/>
            <person name="Ferriera S."/>
            <person name="Johnson J."/>
            <person name="Kravitz S."/>
            <person name="Halpern A."/>
            <person name="Remington K."/>
            <person name="Beeson K."/>
            <person name="Tran B."/>
            <person name="Rogers Y.-H."/>
            <person name="Friedman R."/>
            <person name="Venter J.C."/>
        </authorList>
    </citation>
    <scope>NUCLEOTIDE SEQUENCE [LARGE SCALE GENOMIC DNA]</scope>
    <source>
        <strain evidence="13 14">RED65</strain>
    </source>
</reference>
<dbReference type="InterPro" id="IPR012902">
    <property type="entry name" value="N_methyl_site"/>
</dbReference>
<dbReference type="Pfam" id="PF07963">
    <property type="entry name" value="N_methyl"/>
    <property type="match status" value="1"/>
</dbReference>
<evidence type="ECO:0000256" key="1">
    <source>
        <dbReference type="ARBA" id="ARBA00004377"/>
    </source>
</evidence>
<keyword evidence="4" id="KW-1003">Cell membrane</keyword>
<evidence type="ECO:0000256" key="5">
    <source>
        <dbReference type="ARBA" id="ARBA00022481"/>
    </source>
</evidence>
<keyword evidence="8 11" id="KW-1133">Transmembrane helix</keyword>
<keyword evidence="14" id="KW-1185">Reference proteome</keyword>
<dbReference type="PRINTS" id="PR00813">
    <property type="entry name" value="BCTERIALGSPG"/>
</dbReference>
<evidence type="ECO:0000256" key="6">
    <source>
        <dbReference type="ARBA" id="ARBA00022519"/>
    </source>
</evidence>
<dbReference type="HOGENOM" id="CLU_091705_2_1_6"/>
<comment type="similarity">
    <text evidence="2">Belongs to the GSP G family.</text>
</comment>
<dbReference type="InterPro" id="IPR013545">
    <property type="entry name" value="T2SS_protein-GspG_C"/>
</dbReference>
<name>Q1N4H1_9GAMM</name>
<evidence type="ECO:0000256" key="10">
    <source>
        <dbReference type="SAM" id="MobiDB-lite"/>
    </source>
</evidence>
<dbReference type="GO" id="GO:0015627">
    <property type="term" value="C:type II protein secretion system complex"/>
    <property type="evidence" value="ECO:0007669"/>
    <property type="project" value="InterPro"/>
</dbReference>
<evidence type="ECO:0000256" key="8">
    <source>
        <dbReference type="ARBA" id="ARBA00022989"/>
    </source>
</evidence>
<evidence type="ECO:0000256" key="4">
    <source>
        <dbReference type="ARBA" id="ARBA00022475"/>
    </source>
</evidence>
<dbReference type="OrthoDB" id="9795612at2"/>
<organism evidence="13 14">
    <name type="scientific">Bermanella marisrubri</name>
    <dbReference type="NCBI Taxonomy" id="207949"/>
    <lineage>
        <taxon>Bacteria</taxon>
        <taxon>Pseudomonadati</taxon>
        <taxon>Pseudomonadota</taxon>
        <taxon>Gammaproteobacteria</taxon>
        <taxon>Oceanospirillales</taxon>
        <taxon>Oceanospirillaceae</taxon>
        <taxon>Bermanella</taxon>
    </lineage>
</organism>
<dbReference type="InterPro" id="IPR010054">
    <property type="entry name" value="Type2_sec_GspG"/>
</dbReference>
<dbReference type="PANTHER" id="PTHR30093">
    <property type="entry name" value="GENERAL SECRETION PATHWAY PROTEIN G"/>
    <property type="match status" value="1"/>
</dbReference>
<dbReference type="NCBIfam" id="TIGR01710">
    <property type="entry name" value="typeII_sec_gspG"/>
    <property type="match status" value="1"/>
</dbReference>
<dbReference type="PROSITE" id="PS00409">
    <property type="entry name" value="PROKAR_NTER_METHYL"/>
    <property type="match status" value="1"/>
</dbReference>
<protein>
    <recommendedName>
        <fullName evidence="3">Type II secretion system core protein G</fullName>
    </recommendedName>
</protein>
<feature type="region of interest" description="Disordered" evidence="10">
    <location>
        <begin position="119"/>
        <end position="138"/>
    </location>
</feature>
<dbReference type="Gene3D" id="3.30.700.10">
    <property type="entry name" value="Glycoprotein, Type 4 Pilin"/>
    <property type="match status" value="1"/>
</dbReference>
<keyword evidence="6" id="KW-0997">Cell inner membrane</keyword>
<evidence type="ECO:0000256" key="7">
    <source>
        <dbReference type="ARBA" id="ARBA00022692"/>
    </source>
</evidence>
<dbReference type="PANTHER" id="PTHR30093:SF44">
    <property type="entry name" value="TYPE II SECRETION SYSTEM CORE PROTEIN G"/>
    <property type="match status" value="1"/>
</dbReference>